<keyword evidence="4" id="KW-0720">Serine protease</keyword>
<comment type="caution">
    <text evidence="7">The sequence shown here is derived from an EMBL/GenBank/DDBJ whole genome shotgun (WGS) entry which is preliminary data.</text>
</comment>
<keyword evidence="5" id="KW-1015">Disulfide bond</keyword>
<dbReference type="InterPro" id="IPR043504">
    <property type="entry name" value="Peptidase_S1_PA_chymotrypsin"/>
</dbReference>
<dbReference type="SUPFAM" id="SSF50494">
    <property type="entry name" value="Trypsin-like serine proteases"/>
    <property type="match status" value="1"/>
</dbReference>
<proteinExistence type="inferred from homology"/>
<name>A0ABT6C353_9MICO</name>
<accession>A0ABT6C353</accession>
<evidence type="ECO:0000256" key="2">
    <source>
        <dbReference type="ARBA" id="ARBA00022670"/>
    </source>
</evidence>
<evidence type="ECO:0000256" key="6">
    <source>
        <dbReference type="SAM" id="MobiDB-lite"/>
    </source>
</evidence>
<dbReference type="CDD" id="cd21112">
    <property type="entry name" value="alphaLP-like"/>
    <property type="match status" value="1"/>
</dbReference>
<keyword evidence="8" id="KW-1185">Reference proteome</keyword>
<evidence type="ECO:0000313" key="8">
    <source>
        <dbReference type="Proteomes" id="UP001528912"/>
    </source>
</evidence>
<dbReference type="Gene3D" id="2.40.10.10">
    <property type="entry name" value="Trypsin-like serine proteases"/>
    <property type="match status" value="2"/>
</dbReference>
<dbReference type="PRINTS" id="PR00861">
    <property type="entry name" value="ALYTICPTASE"/>
</dbReference>
<sequence length="342" mass="35224">MTARFLAKDRGISLAAARARVAAEPRQTAQGARMESGLGSSRTGGSYLDGQGRLVVTVVRTADAGSVRSQGAVARVVTRSTQQLDATQRTVRSRLGTGFSALGTDVVANTVTVTVPAADVARTRTALRGLGGVKVVGTTARISPQANVYGGQQIAFNGYVCSLGFNARRGSTPVFITAGHCGEGYPTFTRNGITLGRTQAYSFPGNDYAYSSLTSSWTGVGAVDLYNGSVRAVKGSSNAAVGSAICKSGRTTGWTCGYVRAKNQQVNYGGGDVVSGLTRASACTEGGDSGGPWMVGNYAQGVTSGGAMINGRCLQVYGQENQTYFQPVGEILSAYGLTLATS</sequence>
<protein>
    <submittedName>
        <fullName evidence="7">S1 family peptidase</fullName>
    </submittedName>
</protein>
<keyword evidence="2" id="KW-0645">Protease</keyword>
<dbReference type="RefSeq" id="WP_277191128.1">
    <property type="nucleotide sequence ID" value="NZ_JAROAV010000010.1"/>
</dbReference>
<reference evidence="7 8" key="1">
    <citation type="submission" date="2023-03" db="EMBL/GenBank/DDBJ databases">
        <title>YIM 133296 draft genome.</title>
        <authorList>
            <person name="Xiong L."/>
        </authorList>
    </citation>
    <scope>NUCLEOTIDE SEQUENCE [LARGE SCALE GENOMIC DNA]</scope>
    <source>
        <strain evidence="7 8">YIM 133296</strain>
    </source>
</reference>
<evidence type="ECO:0000256" key="4">
    <source>
        <dbReference type="ARBA" id="ARBA00022825"/>
    </source>
</evidence>
<gene>
    <name evidence="7" type="ORF">P4R38_03900</name>
</gene>
<keyword evidence="3" id="KW-0378">Hydrolase</keyword>
<dbReference type="InterPro" id="IPR001316">
    <property type="entry name" value="Pept_S1A_streptogrisin"/>
</dbReference>
<feature type="region of interest" description="Disordered" evidence="6">
    <location>
        <begin position="23"/>
        <end position="43"/>
    </location>
</feature>
<dbReference type="Proteomes" id="UP001528912">
    <property type="component" value="Unassembled WGS sequence"/>
</dbReference>
<evidence type="ECO:0000256" key="5">
    <source>
        <dbReference type="ARBA" id="ARBA00023157"/>
    </source>
</evidence>
<evidence type="ECO:0000256" key="1">
    <source>
        <dbReference type="ARBA" id="ARBA00007664"/>
    </source>
</evidence>
<evidence type="ECO:0000313" key="7">
    <source>
        <dbReference type="EMBL" id="MDF8263389.1"/>
    </source>
</evidence>
<dbReference type="EMBL" id="JAROAV010000010">
    <property type="protein sequence ID" value="MDF8263389.1"/>
    <property type="molecule type" value="Genomic_DNA"/>
</dbReference>
<evidence type="ECO:0000256" key="3">
    <source>
        <dbReference type="ARBA" id="ARBA00022801"/>
    </source>
</evidence>
<comment type="similarity">
    <text evidence="1">Belongs to the peptidase S1 family.</text>
</comment>
<dbReference type="PIRSF" id="PIRSF001134">
    <property type="entry name" value="Streptogrisin"/>
    <property type="match status" value="1"/>
</dbReference>
<dbReference type="InterPro" id="IPR009003">
    <property type="entry name" value="Peptidase_S1_PA"/>
</dbReference>
<organism evidence="7 8">
    <name type="scientific">Luteipulveratus flavus</name>
    <dbReference type="NCBI Taxonomy" id="3031728"/>
    <lineage>
        <taxon>Bacteria</taxon>
        <taxon>Bacillati</taxon>
        <taxon>Actinomycetota</taxon>
        <taxon>Actinomycetes</taxon>
        <taxon>Micrococcales</taxon>
        <taxon>Dermacoccaceae</taxon>
        <taxon>Luteipulveratus</taxon>
    </lineage>
</organism>